<dbReference type="InterPro" id="IPR006260">
    <property type="entry name" value="TonB/TolA_C"/>
</dbReference>
<keyword evidence="7" id="KW-0653">Protein transport</keyword>
<dbReference type="PRINTS" id="PR01217">
    <property type="entry name" value="PRICHEXTENSN"/>
</dbReference>
<evidence type="ECO:0000256" key="4">
    <source>
        <dbReference type="ARBA" id="ARBA00022475"/>
    </source>
</evidence>
<dbReference type="GO" id="GO:0015031">
    <property type="term" value="P:protein transport"/>
    <property type="evidence" value="ECO:0007669"/>
    <property type="project" value="UniProtKB-KW"/>
</dbReference>
<dbReference type="NCBIfam" id="TIGR01352">
    <property type="entry name" value="tonB_Cterm"/>
    <property type="match status" value="1"/>
</dbReference>
<evidence type="ECO:0000256" key="1">
    <source>
        <dbReference type="ARBA" id="ARBA00004383"/>
    </source>
</evidence>
<dbReference type="EMBL" id="CP042239">
    <property type="protein sequence ID" value="QDX26601.1"/>
    <property type="molecule type" value="Genomic_DNA"/>
</dbReference>
<evidence type="ECO:0000256" key="6">
    <source>
        <dbReference type="ARBA" id="ARBA00022692"/>
    </source>
</evidence>
<dbReference type="Pfam" id="PF03544">
    <property type="entry name" value="TonB_C"/>
    <property type="match status" value="1"/>
</dbReference>
<dbReference type="InterPro" id="IPR037682">
    <property type="entry name" value="TonB_C"/>
</dbReference>
<dbReference type="RefSeq" id="WP_145847388.1">
    <property type="nucleotide sequence ID" value="NZ_CP042239.1"/>
</dbReference>
<comment type="subcellular location">
    <subcellularLocation>
        <location evidence="1">Cell inner membrane</location>
        <topology evidence="1">Single-pass membrane protein</topology>
        <orientation evidence="1">Periplasmic side</orientation>
    </subcellularLocation>
</comment>
<keyword evidence="9 11" id="KW-0472">Membrane</keyword>
<reference evidence="13 14" key="1">
    <citation type="submission" date="2019-07" db="EMBL/GenBank/DDBJ databases">
        <title>Sphingomonas alkalisoli sp. nov., isolated from rhizosphere soil of Suaedae salsa.</title>
        <authorList>
            <person name="Zhang H."/>
            <person name="Xu L."/>
            <person name="Zhang J.-X."/>
            <person name="Sun J.-Q."/>
        </authorList>
    </citation>
    <scope>NUCLEOTIDE SEQUENCE [LARGE SCALE GENOMIC DNA]</scope>
    <source>
        <strain evidence="13 14">XS-10</strain>
    </source>
</reference>
<evidence type="ECO:0000313" key="14">
    <source>
        <dbReference type="Proteomes" id="UP000318055"/>
    </source>
</evidence>
<dbReference type="KEGG" id="ssua:FPZ54_11590"/>
<feature type="region of interest" description="Disordered" evidence="10">
    <location>
        <begin position="52"/>
        <end position="157"/>
    </location>
</feature>
<dbReference type="Gene3D" id="3.30.1150.10">
    <property type="match status" value="1"/>
</dbReference>
<evidence type="ECO:0000313" key="13">
    <source>
        <dbReference type="EMBL" id="QDX26601.1"/>
    </source>
</evidence>
<dbReference type="OrthoDB" id="7585155at2"/>
<keyword evidence="6 11" id="KW-0812">Transmembrane</keyword>
<evidence type="ECO:0000256" key="10">
    <source>
        <dbReference type="SAM" id="MobiDB-lite"/>
    </source>
</evidence>
<dbReference type="AlphaFoldDB" id="A0A518RGP4"/>
<proteinExistence type="inferred from homology"/>
<keyword evidence="3" id="KW-0813">Transport</keyword>
<dbReference type="PANTHER" id="PTHR33446">
    <property type="entry name" value="PROTEIN TONB-RELATED"/>
    <property type="match status" value="1"/>
</dbReference>
<accession>A0A518RGP4</accession>
<gene>
    <name evidence="13" type="ORF">FPZ54_11590</name>
</gene>
<organism evidence="13 14">
    <name type="scientific">Sphingomonas suaedae</name>
    <dbReference type="NCBI Taxonomy" id="2599297"/>
    <lineage>
        <taxon>Bacteria</taxon>
        <taxon>Pseudomonadati</taxon>
        <taxon>Pseudomonadota</taxon>
        <taxon>Alphaproteobacteria</taxon>
        <taxon>Sphingomonadales</taxon>
        <taxon>Sphingomonadaceae</taxon>
        <taxon>Sphingomonas</taxon>
    </lineage>
</organism>
<comment type="similarity">
    <text evidence="2">Belongs to the TonB family.</text>
</comment>
<keyword evidence="5" id="KW-0997">Cell inner membrane</keyword>
<name>A0A518RGP4_9SPHN</name>
<evidence type="ECO:0000256" key="5">
    <source>
        <dbReference type="ARBA" id="ARBA00022519"/>
    </source>
</evidence>
<feature type="transmembrane region" description="Helical" evidence="11">
    <location>
        <begin position="12"/>
        <end position="36"/>
    </location>
</feature>
<dbReference type="GO" id="GO:0098797">
    <property type="term" value="C:plasma membrane protein complex"/>
    <property type="evidence" value="ECO:0007669"/>
    <property type="project" value="TreeGrafter"/>
</dbReference>
<dbReference type="PANTHER" id="PTHR33446:SF2">
    <property type="entry name" value="PROTEIN TONB"/>
    <property type="match status" value="1"/>
</dbReference>
<keyword evidence="4" id="KW-1003">Cell membrane</keyword>
<feature type="compositionally biased region" description="Pro residues" evidence="10">
    <location>
        <begin position="53"/>
        <end position="77"/>
    </location>
</feature>
<dbReference type="SUPFAM" id="SSF74653">
    <property type="entry name" value="TolA/TonB C-terminal domain"/>
    <property type="match status" value="1"/>
</dbReference>
<protein>
    <submittedName>
        <fullName evidence="13">TonB family protein</fullName>
    </submittedName>
</protein>
<feature type="compositionally biased region" description="Low complexity" evidence="10">
    <location>
        <begin position="78"/>
        <end position="88"/>
    </location>
</feature>
<evidence type="ECO:0000256" key="2">
    <source>
        <dbReference type="ARBA" id="ARBA00006555"/>
    </source>
</evidence>
<evidence type="ECO:0000256" key="11">
    <source>
        <dbReference type="SAM" id="Phobius"/>
    </source>
</evidence>
<evidence type="ECO:0000256" key="8">
    <source>
        <dbReference type="ARBA" id="ARBA00022989"/>
    </source>
</evidence>
<feature type="compositionally biased region" description="Pro residues" evidence="10">
    <location>
        <begin position="103"/>
        <end position="126"/>
    </location>
</feature>
<dbReference type="GO" id="GO:0055085">
    <property type="term" value="P:transmembrane transport"/>
    <property type="evidence" value="ECO:0007669"/>
    <property type="project" value="InterPro"/>
</dbReference>
<evidence type="ECO:0000256" key="3">
    <source>
        <dbReference type="ARBA" id="ARBA00022448"/>
    </source>
</evidence>
<evidence type="ECO:0000256" key="7">
    <source>
        <dbReference type="ARBA" id="ARBA00022927"/>
    </source>
</evidence>
<dbReference type="Proteomes" id="UP000318055">
    <property type="component" value="Chromosome"/>
</dbReference>
<feature type="domain" description="TonB C-terminal" evidence="12">
    <location>
        <begin position="131"/>
        <end position="224"/>
    </location>
</feature>
<sequence length="224" mass="23337">MAYADRDVGGSRIVAIVVVSVILAILGYAFVTGLAYKFVKEAAEEMEVFEVLEPPPPPEEVPPPPPPPDTPVPPPPTTVVVQKPIVQVPAPPPPISLSDVIPPRQPPTPPAPPAPPAPPPPPPPPVISQAAAARGNPGSWVTPDDYPPAARRAGDEGSVGITFTINTQGRIEGCRVTSGSGSSALDNATCSLVTRRGRYAPAKDAAGNPIASTKSLRFRWQLED</sequence>
<evidence type="ECO:0000259" key="12">
    <source>
        <dbReference type="PROSITE" id="PS52015"/>
    </source>
</evidence>
<dbReference type="PROSITE" id="PS52015">
    <property type="entry name" value="TONB_CTD"/>
    <property type="match status" value="1"/>
</dbReference>
<keyword evidence="8 11" id="KW-1133">Transmembrane helix</keyword>
<keyword evidence="14" id="KW-1185">Reference proteome</keyword>
<dbReference type="InterPro" id="IPR051045">
    <property type="entry name" value="TonB-dependent_transducer"/>
</dbReference>
<dbReference type="GO" id="GO:0031992">
    <property type="term" value="F:energy transducer activity"/>
    <property type="evidence" value="ECO:0007669"/>
    <property type="project" value="TreeGrafter"/>
</dbReference>
<evidence type="ECO:0000256" key="9">
    <source>
        <dbReference type="ARBA" id="ARBA00023136"/>
    </source>
</evidence>